<dbReference type="SUPFAM" id="SSF56935">
    <property type="entry name" value="Porins"/>
    <property type="match status" value="1"/>
</dbReference>
<evidence type="ECO:0000313" key="2">
    <source>
        <dbReference type="EMBL" id="MFK7001158.1"/>
    </source>
</evidence>
<feature type="non-terminal residue" evidence="2">
    <location>
        <position position="774"/>
    </location>
</feature>
<comment type="caution">
    <text evidence="2">The sequence shown here is derived from an EMBL/GenBank/DDBJ whole genome shotgun (WGS) entry which is preliminary data.</text>
</comment>
<protein>
    <recommendedName>
        <fullName evidence="4">Outer membrane protein beta-barrel domain-containing protein</fullName>
    </recommendedName>
</protein>
<keyword evidence="1" id="KW-0732">Signal</keyword>
<proteinExistence type="predicted"/>
<evidence type="ECO:0008006" key="4">
    <source>
        <dbReference type="Google" id="ProtNLM"/>
    </source>
</evidence>
<feature type="signal peptide" evidence="1">
    <location>
        <begin position="1"/>
        <end position="22"/>
    </location>
</feature>
<dbReference type="EMBL" id="JAZGZP010000012">
    <property type="protein sequence ID" value="MFK7001158.1"/>
    <property type="molecule type" value="Genomic_DNA"/>
</dbReference>
<dbReference type="RefSeq" id="WP_405321038.1">
    <property type="nucleotide sequence ID" value="NZ_JAZGZP010000012.1"/>
</dbReference>
<dbReference type="Proteomes" id="UP001621706">
    <property type="component" value="Unassembled WGS sequence"/>
</dbReference>
<organism evidence="2 3">
    <name type="scientific">Flavobacterium oreochromis</name>
    <dbReference type="NCBI Taxonomy" id="2906078"/>
    <lineage>
        <taxon>Bacteria</taxon>
        <taxon>Pseudomonadati</taxon>
        <taxon>Bacteroidota</taxon>
        <taxon>Flavobacteriia</taxon>
        <taxon>Flavobacteriales</taxon>
        <taxon>Flavobacteriaceae</taxon>
        <taxon>Flavobacterium</taxon>
    </lineage>
</organism>
<gene>
    <name evidence="2" type="ORF">V3I07_09645</name>
</gene>
<evidence type="ECO:0000256" key="1">
    <source>
        <dbReference type="SAM" id="SignalP"/>
    </source>
</evidence>
<feature type="chain" id="PRO_5047267800" description="Outer membrane protein beta-barrel domain-containing protein" evidence="1">
    <location>
        <begin position="23"/>
        <end position="774"/>
    </location>
</feature>
<accession>A0ABW8P9W5</accession>
<sequence length="774" mass="89098">MRSKNRLFYCLLHFIICHITIAQTIDFGSFTGNPFKIGGGVAFNSTYFNSNRSYRDPFVYNFTGNLNLSFYSFSMPISYSFTNMGGKLSYQVPFNFNRLSLNPRYKWISVYIGDTVLNFSPYSLSGHQFTGGGVELTPEGPIKFTALYGRFLKAVEEDQNPNTIPSYERWGYGSKVEYNLSRYKFGLIGFYAKDLENSLHMPILSKNITPKENFVIGLNFEGQLLPDFKLYLDYSNSSLVQDTRALGVGQKKGLAAIFIKGNTSTQNFNAFKLGFDYKIDKTILGISYERIDPNYLTLGAYFFANDLQNIMLNMARPLFHDKVTLSLNTGIQRDNLDNKKAQTTQRLVGTLNANIKFSDRFNSSFTFSNQSTVSNVNPDQFVRINQLNPELNQLDQLNYRQLSRNANLMLNYAFAENKKTKRNTSLNYSFNQVANEQGGKIQPGQQTAFHNINALYSHFFIQSKWSFNTSLNYTYNDLGIASSYTLGPVLSVSKKWCKDKLATQLGTAFNTTKADYASTQNFNFRLNANYKLFEEHHFNMMLSQVFVNSNNTKQVTSNSFHDFTLTFGYNYNFAGTKKKQKEEDQKRIPIASLEKEKIKIQVKDTTLEADSKSIRLQVDSWTQKSNFVGLPELEKKWLSQKENLIKKTTLFDSLTNQKLKIQLGKQIQQEVASLEKEFIQLETFTDQYDKIVKSSKEKIILDLQKNNLEFNSQYLVSRYHLNSNLLDKTEKDLHLFEEDIIAKKVKLSKKDYFILSQINLRNMLESSRFEDLLA</sequence>
<reference evidence="2 3" key="1">
    <citation type="submission" date="2024-02" db="EMBL/GenBank/DDBJ databases">
        <title>Comparative Genomic Analysis of Flavobacterium Species Causing Columnaris Disease of Freshwater Fish in Thailand: Insights into Virulence and Resistance Mechanisms.</title>
        <authorList>
            <person name="Nguyen D."/>
            <person name="Chokmangmeepisarn P."/>
            <person name="Khianchaikhan K."/>
            <person name="Morishita M."/>
            <person name="Bunnoy A."/>
            <person name="Rodkhum C."/>
        </authorList>
    </citation>
    <scope>NUCLEOTIDE SEQUENCE [LARGE SCALE GENOMIC DNA]</scope>
    <source>
        <strain evidence="2 3">CNRT2201</strain>
    </source>
</reference>
<evidence type="ECO:0000313" key="3">
    <source>
        <dbReference type="Proteomes" id="UP001621706"/>
    </source>
</evidence>
<name>A0ABW8P9W5_9FLAO</name>
<keyword evidence="3" id="KW-1185">Reference proteome</keyword>